<name>A0A2U8E2B9_9BACT</name>
<evidence type="ECO:0000256" key="5">
    <source>
        <dbReference type="SAM" id="SignalP"/>
    </source>
</evidence>
<dbReference type="EMBL" id="CP023004">
    <property type="protein sequence ID" value="AWI08950.1"/>
    <property type="molecule type" value="Genomic_DNA"/>
</dbReference>
<keyword evidence="5" id="KW-0732">Signal</keyword>
<dbReference type="Proteomes" id="UP000244896">
    <property type="component" value="Chromosome"/>
</dbReference>
<dbReference type="NCBIfam" id="TIGR01352">
    <property type="entry name" value="tonB_Cterm"/>
    <property type="match status" value="1"/>
</dbReference>
<proteinExistence type="predicted"/>
<reference evidence="7 8" key="1">
    <citation type="journal article" date="2018" name="Syst. Appl. Microbiol.">
        <title>Ereboglobus luteus gen. nov. sp. nov. from cockroach guts, and new insights into the oxygen relationship of the genera Opitutus and Didymococcus (Verrucomicrobia: Opitutaceae).</title>
        <authorList>
            <person name="Tegtmeier D."/>
            <person name="Belitz A."/>
            <person name="Radek R."/>
            <person name="Heimerl T."/>
            <person name="Brune A."/>
        </authorList>
    </citation>
    <scope>NUCLEOTIDE SEQUENCE [LARGE SCALE GENOMIC DNA]</scope>
    <source>
        <strain evidence="7 8">Ho45</strain>
    </source>
</reference>
<evidence type="ECO:0000256" key="4">
    <source>
        <dbReference type="ARBA" id="ARBA00023136"/>
    </source>
</evidence>
<evidence type="ECO:0000313" key="8">
    <source>
        <dbReference type="Proteomes" id="UP000244896"/>
    </source>
</evidence>
<dbReference type="Pfam" id="PF03544">
    <property type="entry name" value="TonB_C"/>
    <property type="match status" value="1"/>
</dbReference>
<dbReference type="Gene3D" id="3.30.1150.10">
    <property type="match status" value="1"/>
</dbReference>
<accession>A0A2U8E2B9</accession>
<organism evidence="7 8">
    <name type="scientific">Ereboglobus luteus</name>
    <dbReference type="NCBI Taxonomy" id="1796921"/>
    <lineage>
        <taxon>Bacteria</taxon>
        <taxon>Pseudomonadati</taxon>
        <taxon>Verrucomicrobiota</taxon>
        <taxon>Opitutia</taxon>
        <taxon>Opitutales</taxon>
        <taxon>Opitutaceae</taxon>
        <taxon>Ereboglobus</taxon>
    </lineage>
</organism>
<feature type="signal peptide" evidence="5">
    <location>
        <begin position="1"/>
        <end position="26"/>
    </location>
</feature>
<evidence type="ECO:0000313" key="7">
    <source>
        <dbReference type="EMBL" id="AWI08950.1"/>
    </source>
</evidence>
<dbReference type="AlphaFoldDB" id="A0A2U8E2B9"/>
<feature type="domain" description="TonB C-terminal" evidence="6">
    <location>
        <begin position="41"/>
        <end position="133"/>
    </location>
</feature>
<evidence type="ECO:0000259" key="6">
    <source>
        <dbReference type="PROSITE" id="PS52015"/>
    </source>
</evidence>
<keyword evidence="3" id="KW-1133">Transmembrane helix</keyword>
<dbReference type="PROSITE" id="PS52015">
    <property type="entry name" value="TONB_CTD"/>
    <property type="match status" value="1"/>
</dbReference>
<dbReference type="KEGG" id="elut:CKA38_06535"/>
<evidence type="ECO:0000256" key="3">
    <source>
        <dbReference type="ARBA" id="ARBA00022989"/>
    </source>
</evidence>
<dbReference type="GO" id="GO:0016020">
    <property type="term" value="C:membrane"/>
    <property type="evidence" value="ECO:0007669"/>
    <property type="project" value="UniProtKB-SubCell"/>
</dbReference>
<keyword evidence="8" id="KW-1185">Reference proteome</keyword>
<dbReference type="SUPFAM" id="SSF74653">
    <property type="entry name" value="TolA/TonB C-terminal domain"/>
    <property type="match status" value="1"/>
</dbReference>
<dbReference type="GO" id="GO:0055085">
    <property type="term" value="P:transmembrane transport"/>
    <property type="evidence" value="ECO:0007669"/>
    <property type="project" value="InterPro"/>
</dbReference>
<gene>
    <name evidence="7" type="ORF">CKA38_06535</name>
</gene>
<dbReference type="OrthoDB" id="199908at2"/>
<keyword evidence="2" id="KW-0812">Transmembrane</keyword>
<sequence length="133" mass="13849">MKTVNKLAAVLSLALVGAVSSSSVLRAEATDPGAYIASYRSHKPEFPAPVRVVAPSSALLAGDENDGSVDVTFVVNAKGRPTAITVAYASDEALVGPVVEAVERWKFTPAIREGVPVATKVMLPVRFTIAADN</sequence>
<dbReference type="InterPro" id="IPR037682">
    <property type="entry name" value="TonB_C"/>
</dbReference>
<evidence type="ECO:0000256" key="1">
    <source>
        <dbReference type="ARBA" id="ARBA00004167"/>
    </source>
</evidence>
<comment type="subcellular location">
    <subcellularLocation>
        <location evidence="1">Membrane</location>
        <topology evidence="1">Single-pass membrane protein</topology>
    </subcellularLocation>
</comment>
<protein>
    <recommendedName>
        <fullName evidence="6">TonB C-terminal domain-containing protein</fullName>
    </recommendedName>
</protein>
<feature type="chain" id="PRO_5016124324" description="TonB C-terminal domain-containing protein" evidence="5">
    <location>
        <begin position="27"/>
        <end position="133"/>
    </location>
</feature>
<keyword evidence="4" id="KW-0472">Membrane</keyword>
<evidence type="ECO:0000256" key="2">
    <source>
        <dbReference type="ARBA" id="ARBA00022692"/>
    </source>
</evidence>
<dbReference type="RefSeq" id="WP_108824762.1">
    <property type="nucleotide sequence ID" value="NZ_CP023004.1"/>
</dbReference>
<dbReference type="InterPro" id="IPR006260">
    <property type="entry name" value="TonB/TolA_C"/>
</dbReference>